<protein>
    <submittedName>
        <fullName evidence="5">ShKT domain-containing protein</fullName>
    </submittedName>
</protein>
<feature type="signal peptide" evidence="2">
    <location>
        <begin position="1"/>
        <end position="22"/>
    </location>
</feature>
<name>A0A0K0G2A8_STRVS</name>
<feature type="domain" description="ShKT" evidence="3">
    <location>
        <begin position="198"/>
        <end position="232"/>
    </location>
</feature>
<keyword evidence="1" id="KW-1015">Disulfide bond</keyword>
<evidence type="ECO:0000259" key="3">
    <source>
        <dbReference type="PROSITE" id="PS51670"/>
    </source>
</evidence>
<dbReference type="InterPro" id="IPR003582">
    <property type="entry name" value="ShKT_dom"/>
</dbReference>
<evidence type="ECO:0000313" key="5">
    <source>
        <dbReference type="WBParaSite" id="SVE_1885400.1"/>
    </source>
</evidence>
<dbReference type="Proteomes" id="UP000035680">
    <property type="component" value="Unassembled WGS sequence"/>
</dbReference>
<comment type="caution">
    <text evidence="1">Lacks conserved residue(s) required for the propagation of feature annotation.</text>
</comment>
<keyword evidence="2" id="KW-0732">Signal</keyword>
<dbReference type="Pfam" id="PF01549">
    <property type="entry name" value="ShK"/>
    <property type="match status" value="2"/>
</dbReference>
<dbReference type="WBParaSite" id="SVE_1885400.1">
    <property type="protein sequence ID" value="SVE_1885400.1"/>
    <property type="gene ID" value="SVE_1885400"/>
</dbReference>
<dbReference type="Gene3D" id="1.10.10.1870">
    <property type="entry name" value="ShTK domain-like"/>
    <property type="match status" value="1"/>
</dbReference>
<evidence type="ECO:0000256" key="1">
    <source>
        <dbReference type="PROSITE-ProRule" id="PRU01005"/>
    </source>
</evidence>
<feature type="disulfide bond" evidence="1">
    <location>
        <begin position="198"/>
        <end position="232"/>
    </location>
</feature>
<feature type="chain" id="PRO_5005330647" evidence="2">
    <location>
        <begin position="23"/>
        <end position="232"/>
    </location>
</feature>
<reference evidence="5" key="2">
    <citation type="submission" date="2015-08" db="UniProtKB">
        <authorList>
            <consortium name="WormBaseParasite"/>
        </authorList>
    </citation>
    <scope>IDENTIFICATION</scope>
</reference>
<dbReference type="PROSITE" id="PS51670">
    <property type="entry name" value="SHKT"/>
    <property type="match status" value="1"/>
</dbReference>
<dbReference type="PANTHER" id="PTHR46219">
    <property type="entry name" value="PROTEIN CBG11138"/>
    <property type="match status" value="1"/>
</dbReference>
<evidence type="ECO:0000256" key="2">
    <source>
        <dbReference type="SAM" id="SignalP"/>
    </source>
</evidence>
<evidence type="ECO:0000313" key="4">
    <source>
        <dbReference type="Proteomes" id="UP000035680"/>
    </source>
</evidence>
<reference evidence="4" key="1">
    <citation type="submission" date="2014-07" db="EMBL/GenBank/DDBJ databases">
        <authorList>
            <person name="Martin A.A"/>
            <person name="De Silva N."/>
        </authorList>
    </citation>
    <scope>NUCLEOTIDE SEQUENCE</scope>
</reference>
<sequence length="232" mass="25365">MYCSIFYYILLIYFFKVIFIEADVSKACANSGECAAIANTKCLKDITEEFNGQKGNFCGLECDPTKVEEQCGKGETCEEIDTTDGNKVKSCVKKVSCLKDDFCNTYVGNGSTCHPYTLKCTPLETTTTSTTTTKTTTRKIVVTTKPIVDKISGGGPYGCEAHAKYCTDSIWLPLMKIICPKTCGYTAGTGTGTITGECKDVYADCAINANLCNNPSYMEFMRENCAKTCKYC</sequence>
<dbReference type="SMART" id="SM00254">
    <property type="entry name" value="ShKT"/>
    <property type="match status" value="2"/>
</dbReference>
<dbReference type="PANTHER" id="PTHR46219:SF15">
    <property type="entry name" value="SHKT DOMAIN-CONTAINING PROTEIN"/>
    <property type="match status" value="1"/>
</dbReference>
<accession>A0A0K0G2A8</accession>
<dbReference type="Gene3D" id="1.10.10.1940">
    <property type="match status" value="1"/>
</dbReference>
<dbReference type="AlphaFoldDB" id="A0A0K0G2A8"/>
<organism evidence="4 5">
    <name type="scientific">Strongyloides venezuelensis</name>
    <name type="common">Threadworm</name>
    <dbReference type="NCBI Taxonomy" id="75913"/>
    <lineage>
        <taxon>Eukaryota</taxon>
        <taxon>Metazoa</taxon>
        <taxon>Ecdysozoa</taxon>
        <taxon>Nematoda</taxon>
        <taxon>Chromadorea</taxon>
        <taxon>Rhabditida</taxon>
        <taxon>Tylenchina</taxon>
        <taxon>Panagrolaimomorpha</taxon>
        <taxon>Strongyloidoidea</taxon>
        <taxon>Strongyloididae</taxon>
        <taxon>Strongyloides</taxon>
    </lineage>
</organism>
<proteinExistence type="predicted"/>
<keyword evidence="4" id="KW-1185">Reference proteome</keyword>